<evidence type="ECO:0000256" key="8">
    <source>
        <dbReference type="ARBA" id="ARBA00048428"/>
    </source>
</evidence>
<protein>
    <recommendedName>
        <fullName evidence="5">Arsenite methyltransferase</fullName>
        <ecNumber evidence="4">2.1.1.137</ecNumber>
    </recommendedName>
</protein>
<dbReference type="GO" id="GO:0030791">
    <property type="term" value="F:arsenite methyltransferase activity"/>
    <property type="evidence" value="ECO:0007669"/>
    <property type="project" value="UniProtKB-EC"/>
</dbReference>
<evidence type="ECO:0000256" key="5">
    <source>
        <dbReference type="ARBA" id="ARBA00034545"/>
    </source>
</evidence>
<feature type="domain" description="Methyltransferase" evidence="9">
    <location>
        <begin position="66"/>
        <end position="134"/>
    </location>
</feature>
<evidence type="ECO:0000259" key="9">
    <source>
        <dbReference type="Pfam" id="PF13847"/>
    </source>
</evidence>
<keyword evidence="2" id="KW-0949">S-adenosyl-L-methionine</keyword>
<comment type="similarity">
    <text evidence="3">Belongs to the methyltransferase superfamily. Arsenite methyltransferase family.</text>
</comment>
<dbReference type="Gene3D" id="3.40.50.150">
    <property type="entry name" value="Vaccinia Virus protein VP39"/>
    <property type="match status" value="2"/>
</dbReference>
<dbReference type="Proteomes" id="UP000692896">
    <property type="component" value="Unassembled WGS sequence"/>
</dbReference>
<evidence type="ECO:0000256" key="2">
    <source>
        <dbReference type="ARBA" id="ARBA00022691"/>
    </source>
</evidence>
<reference evidence="10" key="1">
    <citation type="submission" date="2021-03" db="EMBL/GenBank/DDBJ databases">
        <title>Genomic analysis provides insights into the functional capacity of soil bacteria communities inhabiting an altitudinal gradient in the Atacama Desert.</title>
        <authorList>
            <person name="Gonzalez M."/>
            <person name="Maldonado J."/>
            <person name="Maza F."/>
            <person name="Hodar C."/>
            <person name="Cortes M."/>
            <person name="Palma R."/>
            <person name="Andreani C."/>
            <person name="Gaete A."/>
            <person name="Vasquez-Dean J."/>
            <person name="Acuna V."/>
            <person name="Aguado M."/>
            <person name="Mandakovic D."/>
            <person name="Latorre M."/>
            <person name="Orellana A."/>
            <person name="Gutierrez R."/>
            <person name="Montecino M."/>
            <person name="Allende M."/>
            <person name="Maass A."/>
            <person name="Cambiazo V."/>
        </authorList>
    </citation>
    <scope>NUCLEOTIDE SEQUENCE</scope>
    <source>
        <strain evidence="10">ISL-25</strain>
    </source>
</reference>
<name>A0A944DK96_PSEFL</name>
<comment type="catalytic activity">
    <reaction evidence="7">
        <text>arsenic triglutathione + 2 [thioredoxin]-dithiol + 2 S-adenosyl-L-methionine + H2O = dimethylarsinous acid + 2 [thioredoxin]-disulfide + 3 glutathione + 2 S-adenosyl-L-homocysteine + 2 H(+)</text>
        <dbReference type="Rhea" id="RHEA:69464"/>
        <dbReference type="Rhea" id="RHEA-COMP:10698"/>
        <dbReference type="Rhea" id="RHEA-COMP:10700"/>
        <dbReference type="ChEBI" id="CHEBI:15377"/>
        <dbReference type="ChEBI" id="CHEBI:15378"/>
        <dbReference type="ChEBI" id="CHEBI:23808"/>
        <dbReference type="ChEBI" id="CHEBI:29950"/>
        <dbReference type="ChEBI" id="CHEBI:50058"/>
        <dbReference type="ChEBI" id="CHEBI:57856"/>
        <dbReference type="ChEBI" id="CHEBI:57925"/>
        <dbReference type="ChEBI" id="CHEBI:59789"/>
        <dbReference type="ChEBI" id="CHEBI:183640"/>
        <dbReference type="EC" id="2.1.1.137"/>
    </reaction>
</comment>
<keyword evidence="1" id="KW-0808">Transferase</keyword>
<dbReference type="Pfam" id="PF13847">
    <property type="entry name" value="Methyltransf_31"/>
    <property type="match status" value="2"/>
</dbReference>
<dbReference type="EC" id="2.1.1.137" evidence="4"/>
<evidence type="ECO:0000313" key="11">
    <source>
        <dbReference type="Proteomes" id="UP000692896"/>
    </source>
</evidence>
<feature type="domain" description="Methyltransferase" evidence="9">
    <location>
        <begin position="170"/>
        <end position="254"/>
    </location>
</feature>
<keyword evidence="10" id="KW-0489">Methyltransferase</keyword>
<evidence type="ECO:0000256" key="7">
    <source>
        <dbReference type="ARBA" id="ARBA00047943"/>
    </source>
</evidence>
<dbReference type="InterPro" id="IPR026669">
    <property type="entry name" value="Arsenite_MeTrfase-like"/>
</dbReference>
<dbReference type="CDD" id="cd02440">
    <property type="entry name" value="AdoMet_MTases"/>
    <property type="match status" value="1"/>
</dbReference>
<comment type="catalytic activity">
    <reaction evidence="8">
        <text>arsenic triglutathione + 3 [thioredoxin]-dithiol + 3 S-adenosyl-L-methionine = trimethylarsine + 3 [thioredoxin]-disulfide + 3 glutathione + 3 S-adenosyl-L-homocysteine + 3 H(+)</text>
        <dbReference type="Rhea" id="RHEA:69432"/>
        <dbReference type="Rhea" id="RHEA-COMP:10698"/>
        <dbReference type="Rhea" id="RHEA-COMP:10700"/>
        <dbReference type="ChEBI" id="CHEBI:15378"/>
        <dbReference type="ChEBI" id="CHEBI:27130"/>
        <dbReference type="ChEBI" id="CHEBI:29950"/>
        <dbReference type="ChEBI" id="CHEBI:50058"/>
        <dbReference type="ChEBI" id="CHEBI:57856"/>
        <dbReference type="ChEBI" id="CHEBI:57925"/>
        <dbReference type="ChEBI" id="CHEBI:59789"/>
        <dbReference type="ChEBI" id="CHEBI:183640"/>
        <dbReference type="EC" id="2.1.1.137"/>
    </reaction>
</comment>
<dbReference type="PANTHER" id="PTHR43675:SF8">
    <property type="entry name" value="ARSENITE METHYLTRANSFERASE"/>
    <property type="match status" value="1"/>
</dbReference>
<dbReference type="PANTHER" id="PTHR43675">
    <property type="entry name" value="ARSENITE METHYLTRANSFERASE"/>
    <property type="match status" value="1"/>
</dbReference>
<sequence>MTDHIGISVREDYAALAEKRADALLASQTQVVCCSEAYDVNLMKKVPKAVVEADFGCGNPTKYIRPGDIVLDLGCGAGMNCYIAAQIAGPSGSVIGIDFNDAMLGIARKALPEFSASVEAAPLAFRMGSAHDLALDLDQANEYLRSNAPSDVIGIQKYQDLADKLRHEKTLISDNSVDVVISNCVINLLADRDKKLVFQEIFRVLKPGGRFAISDNVSNIPVPEAVKNDAMLWSACYAGVLQEQQFYSSLEATGFAGITIEVRNDDPAKIIEELEFYSITVTGEKPLKSGGVDTPKVMYKGPSKAIVGDSGKMYRRGIPDTLSVADQYLISSGGPFYILDDDVINQAPAKNACC</sequence>
<dbReference type="EMBL" id="JAGGOB010000024">
    <property type="protein sequence ID" value="MBT2329498.1"/>
    <property type="molecule type" value="Genomic_DNA"/>
</dbReference>
<dbReference type="GO" id="GO:0032259">
    <property type="term" value="P:methylation"/>
    <property type="evidence" value="ECO:0007669"/>
    <property type="project" value="UniProtKB-KW"/>
</dbReference>
<evidence type="ECO:0000256" key="3">
    <source>
        <dbReference type="ARBA" id="ARBA00034487"/>
    </source>
</evidence>
<dbReference type="InterPro" id="IPR029063">
    <property type="entry name" value="SAM-dependent_MTases_sf"/>
</dbReference>
<organism evidence="10 11">
    <name type="scientific">Pseudomonas fluorescens</name>
    <dbReference type="NCBI Taxonomy" id="294"/>
    <lineage>
        <taxon>Bacteria</taxon>
        <taxon>Pseudomonadati</taxon>
        <taxon>Pseudomonadota</taxon>
        <taxon>Gammaproteobacteria</taxon>
        <taxon>Pseudomonadales</taxon>
        <taxon>Pseudomonadaceae</taxon>
        <taxon>Pseudomonas</taxon>
    </lineage>
</organism>
<gene>
    <name evidence="10" type="ORF">J7E47_12285</name>
</gene>
<dbReference type="InterPro" id="IPR025714">
    <property type="entry name" value="Methyltranfer_dom"/>
</dbReference>
<dbReference type="SUPFAM" id="SSF53335">
    <property type="entry name" value="S-adenosyl-L-methionine-dependent methyltransferases"/>
    <property type="match status" value="1"/>
</dbReference>
<evidence type="ECO:0000313" key="10">
    <source>
        <dbReference type="EMBL" id="MBT2329498.1"/>
    </source>
</evidence>
<dbReference type="RefSeq" id="WP_214918758.1">
    <property type="nucleotide sequence ID" value="NZ_JAGGNX010000008.1"/>
</dbReference>
<evidence type="ECO:0000256" key="1">
    <source>
        <dbReference type="ARBA" id="ARBA00022679"/>
    </source>
</evidence>
<proteinExistence type="inferred from homology"/>
<accession>A0A944DK96</accession>
<comment type="caution">
    <text evidence="10">The sequence shown here is derived from an EMBL/GenBank/DDBJ whole genome shotgun (WGS) entry which is preliminary data.</text>
</comment>
<dbReference type="AlphaFoldDB" id="A0A944DK96"/>
<comment type="catalytic activity">
    <reaction evidence="6">
        <text>arsenic triglutathione + [thioredoxin]-dithiol + S-adenosyl-L-methionine + 2 H2O = methylarsonous acid + [thioredoxin]-disulfide + 3 glutathione + S-adenosyl-L-homocysteine + H(+)</text>
        <dbReference type="Rhea" id="RHEA:69460"/>
        <dbReference type="Rhea" id="RHEA-COMP:10698"/>
        <dbReference type="Rhea" id="RHEA-COMP:10700"/>
        <dbReference type="ChEBI" id="CHEBI:15377"/>
        <dbReference type="ChEBI" id="CHEBI:15378"/>
        <dbReference type="ChEBI" id="CHEBI:17826"/>
        <dbReference type="ChEBI" id="CHEBI:29950"/>
        <dbReference type="ChEBI" id="CHEBI:50058"/>
        <dbReference type="ChEBI" id="CHEBI:57856"/>
        <dbReference type="ChEBI" id="CHEBI:57925"/>
        <dbReference type="ChEBI" id="CHEBI:59789"/>
        <dbReference type="ChEBI" id="CHEBI:183640"/>
        <dbReference type="EC" id="2.1.1.137"/>
    </reaction>
</comment>
<evidence type="ECO:0000256" key="6">
    <source>
        <dbReference type="ARBA" id="ARBA00047941"/>
    </source>
</evidence>
<evidence type="ECO:0000256" key="4">
    <source>
        <dbReference type="ARBA" id="ARBA00034521"/>
    </source>
</evidence>